<evidence type="ECO:0000256" key="4">
    <source>
        <dbReference type="ARBA" id="ARBA00023163"/>
    </source>
</evidence>
<sequence>LLPRKVASMFKKAQELSVLSDVEIGITIFSPDENVPITWPSETQARQGLTRYLGRSEFQRSKKLVLHENYLREKLEARVKEIRKMEERMEMEFLFNQLVMGMSIYALDARQLKGLIELAALKKAKVEERKKQLDEEKKKQLNEEDSQPVEPPVVGGESGTGSAPTECDNIITTMLEKRETMNTPKIPNKHTIFLLFCRCV</sequence>
<dbReference type="SUPFAM" id="SSF55455">
    <property type="entry name" value="SRF-like"/>
    <property type="match status" value="1"/>
</dbReference>
<dbReference type="GO" id="GO:0046983">
    <property type="term" value="F:protein dimerization activity"/>
    <property type="evidence" value="ECO:0007669"/>
    <property type="project" value="InterPro"/>
</dbReference>
<feature type="domain" description="MADS-box" evidence="7">
    <location>
        <begin position="1"/>
        <end position="30"/>
    </location>
</feature>
<keyword evidence="3" id="KW-0238">DNA-binding</keyword>
<accession>B6DT66</accession>
<feature type="non-terminal residue" evidence="8">
    <location>
        <position position="1"/>
    </location>
</feature>
<dbReference type="Gene3D" id="3.40.1810.10">
    <property type="entry name" value="Transcription factor, MADS-box"/>
    <property type="match status" value="1"/>
</dbReference>
<dbReference type="PROSITE" id="PS50066">
    <property type="entry name" value="MADS_BOX_2"/>
    <property type="match status" value="1"/>
</dbReference>
<dbReference type="AlphaFoldDB" id="B6DT66"/>
<evidence type="ECO:0000313" key="8">
    <source>
        <dbReference type="EMBL" id="ACI05260.1"/>
    </source>
</evidence>
<organism evidence="8">
    <name type="scientific">Petunia hybrida</name>
    <name type="common">Petunia</name>
    <dbReference type="NCBI Taxonomy" id="4102"/>
    <lineage>
        <taxon>Eukaryota</taxon>
        <taxon>Viridiplantae</taxon>
        <taxon>Streptophyta</taxon>
        <taxon>Embryophyta</taxon>
        <taxon>Tracheophyta</taxon>
        <taxon>Spermatophyta</taxon>
        <taxon>Magnoliopsida</taxon>
        <taxon>eudicotyledons</taxon>
        <taxon>Gunneridae</taxon>
        <taxon>Pentapetalae</taxon>
        <taxon>asterids</taxon>
        <taxon>lamiids</taxon>
        <taxon>Solanales</taxon>
        <taxon>Solanaceae</taxon>
        <taxon>Petunioideae</taxon>
        <taxon>Petunia</taxon>
    </lineage>
</organism>
<evidence type="ECO:0000256" key="3">
    <source>
        <dbReference type="ARBA" id="ARBA00023125"/>
    </source>
</evidence>
<evidence type="ECO:0000259" key="7">
    <source>
        <dbReference type="PROSITE" id="PS50066"/>
    </source>
</evidence>
<name>B6DT66_PETHY</name>
<feature type="region of interest" description="Disordered" evidence="6">
    <location>
        <begin position="129"/>
        <end position="166"/>
    </location>
</feature>
<protein>
    <submittedName>
        <fullName evidence="8">Type I MADS box transcription factor</fullName>
    </submittedName>
</protein>
<dbReference type="GO" id="GO:0003677">
    <property type="term" value="F:DNA binding"/>
    <property type="evidence" value="ECO:0007669"/>
    <property type="project" value="UniProtKB-KW"/>
</dbReference>
<evidence type="ECO:0000256" key="2">
    <source>
        <dbReference type="ARBA" id="ARBA00023015"/>
    </source>
</evidence>
<feature type="compositionally biased region" description="Basic and acidic residues" evidence="6">
    <location>
        <begin position="129"/>
        <end position="142"/>
    </location>
</feature>
<dbReference type="GO" id="GO:0005634">
    <property type="term" value="C:nucleus"/>
    <property type="evidence" value="ECO:0007669"/>
    <property type="project" value="UniProtKB-SubCell"/>
</dbReference>
<feature type="non-terminal residue" evidence="8">
    <location>
        <position position="200"/>
    </location>
</feature>
<proteinExistence type="predicted"/>
<dbReference type="InterPro" id="IPR036879">
    <property type="entry name" value="TF_MADSbox_sf"/>
</dbReference>
<dbReference type="Pfam" id="PF00319">
    <property type="entry name" value="SRF-TF"/>
    <property type="match status" value="1"/>
</dbReference>
<reference evidence="8" key="1">
    <citation type="journal article" date="2010" name="Mol. Biol. Evol.">
        <title>Divergence of recently duplicated M{gamma}-type MADS-box genes in Petunia.</title>
        <authorList>
            <person name="Bemer M."/>
            <person name="Gordon J."/>
            <person name="Weterings K."/>
            <person name="Angenent G.C."/>
        </authorList>
    </citation>
    <scope>NUCLEOTIDE SEQUENCE</scope>
</reference>
<gene>
    <name evidence="8" type="primary">MADSy9</name>
</gene>
<evidence type="ECO:0000256" key="1">
    <source>
        <dbReference type="ARBA" id="ARBA00004123"/>
    </source>
</evidence>
<comment type="subcellular location">
    <subcellularLocation>
        <location evidence="1">Nucleus</location>
    </subcellularLocation>
</comment>
<evidence type="ECO:0000256" key="5">
    <source>
        <dbReference type="ARBA" id="ARBA00023242"/>
    </source>
</evidence>
<keyword evidence="4" id="KW-0804">Transcription</keyword>
<keyword evidence="5" id="KW-0539">Nucleus</keyword>
<keyword evidence="2" id="KW-0805">Transcription regulation</keyword>
<dbReference type="EMBL" id="FJ168514">
    <property type="protein sequence ID" value="ACI05260.1"/>
    <property type="molecule type" value="Genomic_DNA"/>
</dbReference>
<dbReference type="InterPro" id="IPR002100">
    <property type="entry name" value="TF_MADSbox"/>
</dbReference>
<evidence type="ECO:0000256" key="6">
    <source>
        <dbReference type="SAM" id="MobiDB-lite"/>
    </source>
</evidence>